<evidence type="ECO:0000256" key="4">
    <source>
        <dbReference type="SAM" id="MobiDB-lite"/>
    </source>
</evidence>
<feature type="region of interest" description="Disordered" evidence="4">
    <location>
        <begin position="116"/>
        <end position="202"/>
    </location>
</feature>
<dbReference type="EMBL" id="QEAO01000001">
    <property type="protein sequence ID" value="TPX38357.1"/>
    <property type="molecule type" value="Genomic_DNA"/>
</dbReference>
<feature type="compositionally biased region" description="Polar residues" evidence="4">
    <location>
        <begin position="73"/>
        <end position="94"/>
    </location>
</feature>
<feature type="domain" description="RRM" evidence="5">
    <location>
        <begin position="210"/>
        <end position="289"/>
    </location>
</feature>
<keyword evidence="2 3" id="KW-0694">RNA-binding</keyword>
<keyword evidence="1" id="KW-0677">Repeat</keyword>
<evidence type="ECO:0000313" key="6">
    <source>
        <dbReference type="EMBL" id="TPX38357.1"/>
    </source>
</evidence>
<dbReference type="OrthoDB" id="410044at2759"/>
<feature type="domain" description="RRM" evidence="5">
    <location>
        <begin position="291"/>
        <end position="380"/>
    </location>
</feature>
<dbReference type="InterPro" id="IPR034352">
    <property type="entry name" value="Rim4_RRM1"/>
</dbReference>
<evidence type="ECO:0000259" key="5">
    <source>
        <dbReference type="PROSITE" id="PS50102"/>
    </source>
</evidence>
<evidence type="ECO:0000256" key="3">
    <source>
        <dbReference type="PROSITE-ProRule" id="PRU00176"/>
    </source>
</evidence>
<proteinExistence type="predicted"/>
<gene>
    <name evidence="6" type="ORF">SmJEL517_g00344</name>
</gene>
<dbReference type="CDD" id="cd00590">
    <property type="entry name" value="RRM_SF"/>
    <property type="match status" value="1"/>
</dbReference>
<dbReference type="PANTHER" id="PTHR24012">
    <property type="entry name" value="RNA BINDING PROTEIN"/>
    <property type="match status" value="1"/>
</dbReference>
<accession>A0A507CBC1</accession>
<protein>
    <recommendedName>
        <fullName evidence="5">RRM domain-containing protein</fullName>
    </recommendedName>
</protein>
<feature type="compositionally biased region" description="Low complexity" evidence="4">
    <location>
        <begin position="171"/>
        <end position="181"/>
    </location>
</feature>
<feature type="compositionally biased region" description="Polar residues" evidence="4">
    <location>
        <begin position="21"/>
        <end position="49"/>
    </location>
</feature>
<dbReference type="Proteomes" id="UP000319731">
    <property type="component" value="Unassembled WGS sequence"/>
</dbReference>
<evidence type="ECO:0000256" key="2">
    <source>
        <dbReference type="ARBA" id="ARBA00022884"/>
    </source>
</evidence>
<reference evidence="6 7" key="1">
    <citation type="journal article" date="2019" name="Sci. Rep.">
        <title>Comparative genomics of chytrid fungi reveal insights into the obligate biotrophic and pathogenic lifestyle of Synchytrium endobioticum.</title>
        <authorList>
            <person name="van de Vossenberg B.T.L.H."/>
            <person name="Warris S."/>
            <person name="Nguyen H.D.T."/>
            <person name="van Gent-Pelzer M.P.E."/>
            <person name="Joly D.L."/>
            <person name="van de Geest H.C."/>
            <person name="Bonants P.J.M."/>
            <person name="Smith D.S."/>
            <person name="Levesque C.A."/>
            <person name="van der Lee T.A.J."/>
        </authorList>
    </citation>
    <scope>NUCLEOTIDE SEQUENCE [LARGE SCALE GENOMIC DNA]</scope>
    <source>
        <strain evidence="6 7">JEL517</strain>
    </source>
</reference>
<dbReference type="AlphaFoldDB" id="A0A507CBC1"/>
<dbReference type="GeneID" id="42001571"/>
<dbReference type="RefSeq" id="XP_031028071.1">
    <property type="nucleotide sequence ID" value="XM_031166274.1"/>
</dbReference>
<dbReference type="SUPFAM" id="SSF54928">
    <property type="entry name" value="RNA-binding domain, RBD"/>
    <property type="match status" value="2"/>
</dbReference>
<dbReference type="PROSITE" id="PS50102">
    <property type="entry name" value="RRM"/>
    <property type="match status" value="3"/>
</dbReference>
<feature type="region of interest" description="Disordered" evidence="4">
    <location>
        <begin position="1"/>
        <end position="94"/>
    </location>
</feature>
<keyword evidence="7" id="KW-1185">Reference proteome</keyword>
<dbReference type="InterPro" id="IPR000504">
    <property type="entry name" value="RRM_dom"/>
</dbReference>
<dbReference type="InterPro" id="IPR003954">
    <property type="entry name" value="RRM_euk-type"/>
</dbReference>
<dbReference type="InterPro" id="IPR012677">
    <property type="entry name" value="Nucleotide-bd_a/b_plait_sf"/>
</dbReference>
<feature type="region of interest" description="Disordered" evidence="4">
    <location>
        <begin position="716"/>
        <end position="748"/>
    </location>
</feature>
<name>A0A507CBC1_9FUNG</name>
<feature type="compositionally biased region" description="Low complexity" evidence="4">
    <location>
        <begin position="731"/>
        <end position="748"/>
    </location>
</feature>
<dbReference type="Gene3D" id="3.30.70.330">
    <property type="match status" value="3"/>
</dbReference>
<dbReference type="CDD" id="cd12453">
    <property type="entry name" value="RRM1_RIM4_like"/>
    <property type="match status" value="1"/>
</dbReference>
<feature type="domain" description="RRM" evidence="5">
    <location>
        <begin position="397"/>
        <end position="478"/>
    </location>
</feature>
<dbReference type="STRING" id="1806994.A0A507CBC1"/>
<comment type="caution">
    <text evidence="6">The sequence shown here is derived from an EMBL/GenBank/DDBJ whole genome shotgun (WGS) entry which is preliminary data.</text>
</comment>
<dbReference type="SMART" id="SM00361">
    <property type="entry name" value="RRM_1"/>
    <property type="match status" value="2"/>
</dbReference>
<evidence type="ECO:0000313" key="7">
    <source>
        <dbReference type="Proteomes" id="UP000319731"/>
    </source>
</evidence>
<evidence type="ECO:0000256" key="1">
    <source>
        <dbReference type="ARBA" id="ARBA00022737"/>
    </source>
</evidence>
<dbReference type="Pfam" id="PF00076">
    <property type="entry name" value="RRM_1"/>
    <property type="match status" value="3"/>
</dbReference>
<dbReference type="GO" id="GO:0003723">
    <property type="term" value="F:RNA binding"/>
    <property type="evidence" value="ECO:0007669"/>
    <property type="project" value="UniProtKB-UniRule"/>
</dbReference>
<dbReference type="InterPro" id="IPR035979">
    <property type="entry name" value="RBD_domain_sf"/>
</dbReference>
<dbReference type="SMART" id="SM00360">
    <property type="entry name" value="RRM"/>
    <property type="match status" value="3"/>
</dbReference>
<sequence length="748" mass="81470">MTHSPSPSSTKRHTDRDKPQPSVSTSTQTDPTTIVSSVESPIPTEQQRPQIPARSLSPSHSRMFDRLPHPLVRSSSSTVVLHTPPASSSSGRSTPTAILELTKAVDGLHIETRVPGRSYSAPASPVEKVGMDDEAGAGGAKTGEESRTGYATDNEGSVVEENQGRNENVGAAANEAAESNSQHVRTPEVPPAPSEEEVLEPEHPKGLPAACLFVASLSSSRTDEQLQESVSKHFEQWGTLLHVKVLKDVMSRPYSFVQFENPDDAKRALAAAHSTTVDGRRIRVEQARVNRTLFIARFARHAADTSVQSHERFLMDCLTRFGPVEDLTVVNDDFGRSRNCAYVKFAFRDDAIRAFIGVRRNHRWICEWCESNLNMSISTEYPERADTGRNGQYVDYNSIFVGNLTPKVTYQLLEQRFGEYGSITGMRLHDAVKNGATNTKPAHAFVTYKEEESAYRAVEDTNGQTWIDRPLKVQLKESPGNRPQPYMNQQHLQTSAQAAPLAPLPPHMMPPIYMNQQYQNYPPPPPPFPQGNAVMEGGGFVPVTPPMSPVHMRVLSGDSGPLWMPTYDYEGMPMGEPESPMMVSNMIPTMMNIIPPGAPSPSSQGMMPAPPSFTPQMPVTPVQPQMMPQTPLPPFFIQGGCDALPSPSQPFQTPQFPYMLQYPPGLPYHGGPNPTNISPYGPGPGPAAAQYMRPQRARSGMQAGLRSPTIGIMHGRPGNQDRSAFTGGGANAVASTTSSNAGTAGAFQ</sequence>
<organism evidence="6 7">
    <name type="scientific">Synchytrium microbalum</name>
    <dbReference type="NCBI Taxonomy" id="1806994"/>
    <lineage>
        <taxon>Eukaryota</taxon>
        <taxon>Fungi</taxon>
        <taxon>Fungi incertae sedis</taxon>
        <taxon>Chytridiomycota</taxon>
        <taxon>Chytridiomycota incertae sedis</taxon>
        <taxon>Chytridiomycetes</taxon>
        <taxon>Synchytriales</taxon>
        <taxon>Synchytriaceae</taxon>
        <taxon>Synchytrium</taxon>
    </lineage>
</organism>